<feature type="compositionally biased region" description="Polar residues" evidence="1">
    <location>
        <begin position="2124"/>
        <end position="2142"/>
    </location>
</feature>
<comment type="caution">
    <text evidence="2">The sequence shown here is derived from an EMBL/GenBank/DDBJ whole genome shotgun (WGS) entry which is preliminary data.</text>
</comment>
<feature type="region of interest" description="Disordered" evidence="1">
    <location>
        <begin position="2041"/>
        <end position="2078"/>
    </location>
</feature>
<evidence type="ECO:0000313" key="2">
    <source>
        <dbReference type="EMBL" id="KAG0275558.1"/>
    </source>
</evidence>
<protein>
    <submittedName>
        <fullName evidence="2">Uncharacterized protein</fullName>
    </submittedName>
</protein>
<gene>
    <name evidence="2" type="ORF">BGZ95_008650</name>
</gene>
<name>A0AAD4DG09_9FUNG</name>
<sequence length="2312" mass="258907">MTSLTLQEDYALNPASRSQLVKDLTPNTEECYLYRLRYLSQQLQTGEVPVTAKVLEEAQALIDAAENSHVVQDSKAIEQLATQLTFLAYPIKPEHLLKRLNLDPAIIQSIQGHEGAEAGGDGYTTDDDEEGENDSKSRGVETLPTAMDPALVSTETMTEKLLDALQENVYSVTIQPESWPHLLAQPRFESIVDNLSPDELFYLFQSINRIFSPSSLEIINKADTTRIDLFVVKILLRLYNEKKLDFLDSHSQFSQLTRAQLDLLKKEDPSLMNNEGFVGLLENRIIPEPFAVSEDAAYNDWLDRMVVFVDSLSPKFERYKVSVYLLSLSHDLRKGTLDKAKFLRYVVLSRGQLRPKKKDDKKVSVFYQSESDASYWTLSSWSSRITVATAEHHDEVEAEYLSHFIRQAKSVTEFEPYFEVDAFLKPLLARIMLTSGDKDLSKWSSMLSKHENLSSLTKQTILKFAPNNPIRFLPSDAVVFKLRAKNAPRILVRVFEVKTFDYLQQHESGFIGEKLNLDGLTPNWEHTLVQEYPALEMHDITIELPELANKRGAFVMDVISNGESSSAYFTKGYLDFVERQSVAGHVLTIIDEKQQKLADKCSVWTNGYYYKPNGDGDIIVPYRKATSSSDSRVYLIHDGFATRRPFTHRIEHYTLDLACHVDHESLVAGANSKIILKPAVLIDQCVSVPVNLLEQVELTIDYVDTNTISAKTTVPDFKIHDVDWSEYTFQVPENLANLSISLSARIKVICSGDFQNLTVTKKFSFESPKSDESVSFEMNGNWDSVIVPGELLTVLRKNPDGYRVLALGKNGERRVNIPLEFDIYHPLGRENVKVCLRTDSTGQVFLGQLEDVECLTCNTTTMKWIIAEYNQLVYPETINSVESETISIPIAQGDTDAIRRIGLFSTTAKSDQVNDFTVLDDHTSSVRYENELLSIKGLKAGYYVLLSGVNTRVSIVVASSKTARSGIQGLEDFIVGSNPMLELLESAKSPLFISSSATNGDEQAVNIQLYNWSPETRVCAIASKFVPYGPRAFNNLNAWKAEEPWWMDKTEQTSTALKVGRVLGEEYQYVLNRKSHSTRWAGNLLTKPSTLLTPWVISDTTQSKQVMNVGIDSMPITMCSQTAYNANPLHRALRTRQTARMTTSGRSRAPPTLNFLANPSVALVNLIPDPATGLVSVPFSALKDGSFLQVIASDGNQILQQSLVIPRPSAAIDFDFQKRDLRFKSLLDHTKHYIGERTGVHLDPKVPSASGTADVSSPGAKSITLVSNGSSSAIRVINSVSQVYDLMLTLLDAEDKRQTLTKFSFVVDWGRLSNDAKKEKFSKWNCHELNLFIYKKDKVFFDTVVAPFLKNKLMKSFLDNYLIGASLDRYTSLKEFNALTCMEKCLLAQRLPALKPTVVRWMKDRAYHARGASHVKLFQTVMNSGNLKEAEEIREESDDDMGYDLFDGDTSHSGRFADTRGMDESFDMVAPGGGASAMMAYSAPPPAASAAPIAFKSKKKKMAIRNVSEERMISESIVRNQFKPVDLTKEMGETYYYNQQDFKKYGHLDEANLFWLDLAQWDESQGSFLSQNFVVNAGSFTDAMATLALLDLTFRPKDASLTRSSGQSLVITSQTPAIVFHSSTKELLEAPVTGTVLVTQQYFEQREKTIYDEALRAQVRKYIQPGQEFRPLKSYGAHVVLMNGTPNPMKVHLELQIPQGAISIYGSLESGHDIHMSPHATFQYEYGFYFPEQGDFPHYPAHVSNYQDIIAFGAPNVLKVREPAPDRQETLTTTWGYILKNGTRDDILAKLESSPFSSLPVDQLVPRLYKDRQLLRRVTSALRARQEYDTTIWSAAFAVQNEELIQEYLDNLNTADFRVGDWFTSSIYTRRPHCRLEGTWDGSFKYLEYFPLINARTHKATRTATILNDKFREQYDHLLQLLSEKPKHDADDLLILIVYLLAQDRISEAKDKFKELHTVVSGCNSASRDYFQQLQYDYLWAYLSLCVEVPADTSGPGLDLDVSDVQTILDKYQDYPVERWSKMFKEMQLYVDEINQSLAVPDPSTAAVGGHSPAVDGSSSDTDTKEHEGDDDKPEVPVTVDFNIGAESVVTVRHRGVREVTVEYYSIDAEAMFSASPLTFADQGENNESTNSSRDGDASNSYRLVKPNGVDTHTVKRAVAADGLLMIPILPQYLNSNVMVSVTTSPPAANRTWKTYYSQTIVVQCLEQTGTIKVISKAATSATTTAAALENGRPIRGGYVKIYAEMKSGSAAFWKDGYTDLVGRFAYAQVSTGADSATSNGGGGLSDVKRFVVFVDGGREGCVVKTLPVPPV</sequence>
<organism evidence="2 3">
    <name type="scientific">Linnemannia exigua</name>
    <dbReference type="NCBI Taxonomy" id="604196"/>
    <lineage>
        <taxon>Eukaryota</taxon>
        <taxon>Fungi</taxon>
        <taxon>Fungi incertae sedis</taxon>
        <taxon>Mucoromycota</taxon>
        <taxon>Mortierellomycotina</taxon>
        <taxon>Mortierellomycetes</taxon>
        <taxon>Mortierellales</taxon>
        <taxon>Mortierellaceae</taxon>
        <taxon>Linnemannia</taxon>
    </lineage>
</organism>
<accession>A0AAD4DG09</accession>
<dbReference type="EMBL" id="JAAAIL010000465">
    <property type="protein sequence ID" value="KAG0275558.1"/>
    <property type="molecule type" value="Genomic_DNA"/>
</dbReference>
<dbReference type="Proteomes" id="UP001194580">
    <property type="component" value="Unassembled WGS sequence"/>
</dbReference>
<evidence type="ECO:0000313" key="3">
    <source>
        <dbReference type="Proteomes" id="UP001194580"/>
    </source>
</evidence>
<evidence type="ECO:0000256" key="1">
    <source>
        <dbReference type="SAM" id="MobiDB-lite"/>
    </source>
</evidence>
<proteinExistence type="predicted"/>
<reference evidence="2" key="1">
    <citation type="journal article" date="2020" name="Fungal Divers.">
        <title>Resolving the Mortierellaceae phylogeny through synthesis of multi-gene phylogenetics and phylogenomics.</title>
        <authorList>
            <person name="Vandepol N."/>
            <person name="Liber J."/>
            <person name="Desiro A."/>
            <person name="Na H."/>
            <person name="Kennedy M."/>
            <person name="Barry K."/>
            <person name="Grigoriev I.V."/>
            <person name="Miller A.N."/>
            <person name="O'Donnell K."/>
            <person name="Stajich J.E."/>
            <person name="Bonito G."/>
        </authorList>
    </citation>
    <scope>NUCLEOTIDE SEQUENCE</scope>
    <source>
        <strain evidence="2">NRRL 28262</strain>
    </source>
</reference>
<feature type="region of interest" description="Disordered" evidence="1">
    <location>
        <begin position="113"/>
        <end position="144"/>
    </location>
</feature>
<keyword evidence="3" id="KW-1185">Reference proteome</keyword>
<feature type="region of interest" description="Disordered" evidence="1">
    <location>
        <begin position="2122"/>
        <end position="2145"/>
    </location>
</feature>